<dbReference type="InterPro" id="IPR029033">
    <property type="entry name" value="His_PPase_superfam"/>
</dbReference>
<dbReference type="InterPro" id="IPR013078">
    <property type="entry name" value="His_Pase_superF_clade-1"/>
</dbReference>
<dbReference type="PANTHER" id="PTHR48100:SF1">
    <property type="entry name" value="HISTIDINE PHOSPHATASE FAMILY PROTEIN-RELATED"/>
    <property type="match status" value="1"/>
</dbReference>
<protein>
    <submittedName>
        <fullName evidence="3">Histidine phosphatase family protein</fullName>
    </submittedName>
</protein>
<dbReference type="CDD" id="cd07067">
    <property type="entry name" value="HP_PGM_like"/>
    <property type="match status" value="1"/>
</dbReference>
<organism evidence="3 4">
    <name type="scientific">Phenylobacterium conjunctum</name>
    <dbReference type="NCBI Taxonomy" id="1298959"/>
    <lineage>
        <taxon>Bacteria</taxon>
        <taxon>Pseudomonadati</taxon>
        <taxon>Pseudomonadota</taxon>
        <taxon>Alphaproteobacteria</taxon>
        <taxon>Caulobacterales</taxon>
        <taxon>Caulobacteraceae</taxon>
        <taxon>Phenylobacterium</taxon>
    </lineage>
</organism>
<dbReference type="Gene3D" id="3.40.50.1240">
    <property type="entry name" value="Phosphoglycerate mutase-like"/>
    <property type="match status" value="1"/>
</dbReference>
<dbReference type="Pfam" id="PF00300">
    <property type="entry name" value="His_Phos_1"/>
    <property type="match status" value="1"/>
</dbReference>
<accession>A0ABW3T340</accession>
<keyword evidence="2" id="KW-0413">Isomerase</keyword>
<proteinExistence type="predicted"/>
<dbReference type="SMART" id="SM00855">
    <property type="entry name" value="PGAM"/>
    <property type="match status" value="1"/>
</dbReference>
<sequence length="191" mass="20532">MIYLVRHGQTAFNAEGRLQGHVDSPLTELGRAQAAQAGAALKRLTGGGEGWRIISSPLGRARDTAEAIRAALGTPDLEIDARLIELSWGDWDGGLRADLKARHPEAFGETGWAFTAPIGEAYDAAQARLRDWLSTLPPEPERRIIAVSHGVAGRLLRGVYAGLSKPETLAQQVPQDACFRLSGGAIERLAY</sequence>
<evidence type="ECO:0000256" key="1">
    <source>
        <dbReference type="ARBA" id="ARBA00023152"/>
    </source>
</evidence>
<reference evidence="4" key="1">
    <citation type="journal article" date="2019" name="Int. J. Syst. Evol. Microbiol.">
        <title>The Global Catalogue of Microorganisms (GCM) 10K type strain sequencing project: providing services to taxonomists for standard genome sequencing and annotation.</title>
        <authorList>
            <consortium name="The Broad Institute Genomics Platform"/>
            <consortium name="The Broad Institute Genome Sequencing Center for Infectious Disease"/>
            <person name="Wu L."/>
            <person name="Ma J."/>
        </authorList>
    </citation>
    <scope>NUCLEOTIDE SEQUENCE [LARGE SCALE GENOMIC DNA]</scope>
    <source>
        <strain evidence="4">CCUG 55074</strain>
    </source>
</reference>
<dbReference type="Proteomes" id="UP001597216">
    <property type="component" value="Unassembled WGS sequence"/>
</dbReference>
<dbReference type="SUPFAM" id="SSF53254">
    <property type="entry name" value="Phosphoglycerate mutase-like"/>
    <property type="match status" value="1"/>
</dbReference>
<dbReference type="PANTHER" id="PTHR48100">
    <property type="entry name" value="BROAD-SPECIFICITY PHOSPHATASE YOR283W-RELATED"/>
    <property type="match status" value="1"/>
</dbReference>
<dbReference type="EMBL" id="JBHTLQ010000016">
    <property type="protein sequence ID" value="MFD1190771.1"/>
    <property type="molecule type" value="Genomic_DNA"/>
</dbReference>
<dbReference type="InterPro" id="IPR001345">
    <property type="entry name" value="PG/BPGM_mutase_AS"/>
</dbReference>
<keyword evidence="1" id="KW-0324">Glycolysis</keyword>
<comment type="caution">
    <text evidence="3">The sequence shown here is derived from an EMBL/GenBank/DDBJ whole genome shotgun (WGS) entry which is preliminary data.</text>
</comment>
<evidence type="ECO:0000313" key="3">
    <source>
        <dbReference type="EMBL" id="MFD1190771.1"/>
    </source>
</evidence>
<dbReference type="PROSITE" id="PS00175">
    <property type="entry name" value="PG_MUTASE"/>
    <property type="match status" value="1"/>
</dbReference>
<keyword evidence="4" id="KW-1185">Reference proteome</keyword>
<gene>
    <name evidence="3" type="ORF">ACFQ27_09285</name>
</gene>
<dbReference type="RefSeq" id="WP_377353380.1">
    <property type="nucleotide sequence ID" value="NZ_JBHTLQ010000016.1"/>
</dbReference>
<dbReference type="PIRSF" id="PIRSF000709">
    <property type="entry name" value="6PFK_2-Ptase"/>
    <property type="match status" value="1"/>
</dbReference>
<name>A0ABW3T340_9CAUL</name>
<evidence type="ECO:0000256" key="2">
    <source>
        <dbReference type="ARBA" id="ARBA00023235"/>
    </source>
</evidence>
<dbReference type="InterPro" id="IPR050275">
    <property type="entry name" value="PGM_Phosphatase"/>
</dbReference>
<evidence type="ECO:0000313" key="4">
    <source>
        <dbReference type="Proteomes" id="UP001597216"/>
    </source>
</evidence>